<organism evidence="5 6">
    <name type="scientific">Helicobacter winghamensis</name>
    <dbReference type="NCBI Taxonomy" id="157268"/>
    <lineage>
        <taxon>Bacteria</taxon>
        <taxon>Pseudomonadati</taxon>
        <taxon>Campylobacterota</taxon>
        <taxon>Epsilonproteobacteria</taxon>
        <taxon>Campylobacterales</taxon>
        <taxon>Helicobacteraceae</taxon>
        <taxon>Helicobacter</taxon>
    </lineage>
</organism>
<dbReference type="GO" id="GO:0003677">
    <property type="term" value="F:DNA binding"/>
    <property type="evidence" value="ECO:0007669"/>
    <property type="project" value="UniProtKB-KW"/>
</dbReference>
<dbReference type="Proteomes" id="UP000233350">
    <property type="component" value="Unassembled WGS sequence"/>
</dbReference>
<evidence type="ECO:0000259" key="4">
    <source>
        <dbReference type="PROSITE" id="PS51063"/>
    </source>
</evidence>
<dbReference type="InterPro" id="IPR014710">
    <property type="entry name" value="RmlC-like_jellyroll"/>
</dbReference>
<dbReference type="PANTHER" id="PTHR24567">
    <property type="entry name" value="CRP FAMILY TRANSCRIPTIONAL REGULATORY PROTEIN"/>
    <property type="match status" value="1"/>
</dbReference>
<dbReference type="Gene3D" id="2.60.120.10">
    <property type="entry name" value="Jelly Rolls"/>
    <property type="match status" value="1"/>
</dbReference>
<dbReference type="AlphaFoldDB" id="A0A2N3PIK9"/>
<keyword evidence="6" id="KW-1185">Reference proteome</keyword>
<dbReference type="GO" id="GO:0005829">
    <property type="term" value="C:cytosol"/>
    <property type="evidence" value="ECO:0007669"/>
    <property type="project" value="TreeGrafter"/>
</dbReference>
<dbReference type="InterPro" id="IPR012318">
    <property type="entry name" value="HTH_CRP"/>
</dbReference>
<reference evidence="5 6" key="1">
    <citation type="submission" date="2016-07" db="EMBL/GenBank/DDBJ databases">
        <title>Detection of Helicobacter winghamensis from caecal content of red fox (Vulpes vulpes).</title>
        <authorList>
            <person name="Zanoni R.G."/>
            <person name="Florio D."/>
            <person name="Caffara M."/>
            <person name="Renzi M."/>
            <person name="Parisi A."/>
            <person name="Pasquali F."/>
            <person name="Manfreda G."/>
        </authorList>
    </citation>
    <scope>NUCLEOTIDE SEQUENCE [LARGE SCALE GENOMIC DNA]</scope>
    <source>
        <strain evidence="5 6">295_13</strain>
    </source>
</reference>
<proteinExistence type="predicted"/>
<evidence type="ECO:0000313" key="5">
    <source>
        <dbReference type="EMBL" id="PKT80637.1"/>
    </source>
</evidence>
<dbReference type="Pfam" id="PF00027">
    <property type="entry name" value="cNMP_binding"/>
    <property type="match status" value="1"/>
</dbReference>
<protein>
    <submittedName>
        <fullName evidence="5">Transcriptional regulator</fullName>
    </submittedName>
</protein>
<dbReference type="CDD" id="cd00038">
    <property type="entry name" value="CAP_ED"/>
    <property type="match status" value="1"/>
</dbReference>
<dbReference type="PROSITE" id="PS51063">
    <property type="entry name" value="HTH_CRP_2"/>
    <property type="match status" value="1"/>
</dbReference>
<keyword evidence="3" id="KW-0804">Transcription</keyword>
<evidence type="ECO:0000313" key="6">
    <source>
        <dbReference type="Proteomes" id="UP000233350"/>
    </source>
</evidence>
<feature type="domain" description="HTH crp-type" evidence="4">
    <location>
        <begin position="138"/>
        <end position="204"/>
    </location>
</feature>
<dbReference type="EMBL" id="MBPK01000042">
    <property type="protein sequence ID" value="PKT80637.1"/>
    <property type="molecule type" value="Genomic_DNA"/>
</dbReference>
<dbReference type="InterPro" id="IPR000595">
    <property type="entry name" value="cNMP-bd_dom"/>
</dbReference>
<dbReference type="GO" id="GO:0003700">
    <property type="term" value="F:DNA-binding transcription factor activity"/>
    <property type="evidence" value="ECO:0007669"/>
    <property type="project" value="TreeGrafter"/>
</dbReference>
<dbReference type="SMART" id="SM00419">
    <property type="entry name" value="HTH_CRP"/>
    <property type="match status" value="1"/>
</dbReference>
<evidence type="ECO:0000256" key="2">
    <source>
        <dbReference type="ARBA" id="ARBA00023125"/>
    </source>
</evidence>
<dbReference type="Gene3D" id="1.10.10.10">
    <property type="entry name" value="Winged helix-like DNA-binding domain superfamily/Winged helix DNA-binding domain"/>
    <property type="match status" value="1"/>
</dbReference>
<dbReference type="PANTHER" id="PTHR24567:SF26">
    <property type="entry name" value="REGULATORY PROTEIN YEIL"/>
    <property type="match status" value="1"/>
</dbReference>
<dbReference type="InterPro" id="IPR018490">
    <property type="entry name" value="cNMP-bd_dom_sf"/>
</dbReference>
<dbReference type="STRING" id="556267.HWAG_00492"/>
<keyword evidence="1" id="KW-0805">Transcription regulation</keyword>
<dbReference type="Pfam" id="PF13545">
    <property type="entry name" value="HTH_Crp_2"/>
    <property type="match status" value="1"/>
</dbReference>
<dbReference type="PRINTS" id="PR00034">
    <property type="entry name" value="HTHCRP"/>
</dbReference>
<comment type="caution">
    <text evidence="5">The sequence shown here is derived from an EMBL/GenBank/DDBJ whole genome shotgun (WGS) entry which is preliminary data.</text>
</comment>
<gene>
    <name evidence="5" type="ORF">BCM31_03580</name>
</gene>
<evidence type="ECO:0000256" key="3">
    <source>
        <dbReference type="ARBA" id="ARBA00023163"/>
    </source>
</evidence>
<dbReference type="InterPro" id="IPR036388">
    <property type="entry name" value="WH-like_DNA-bd_sf"/>
</dbReference>
<evidence type="ECO:0000256" key="1">
    <source>
        <dbReference type="ARBA" id="ARBA00023015"/>
    </source>
</evidence>
<dbReference type="CDD" id="cd00092">
    <property type="entry name" value="HTH_CRP"/>
    <property type="match status" value="1"/>
</dbReference>
<name>A0A2N3PIK9_9HELI</name>
<accession>A0A2N3PIK9</accession>
<dbReference type="InterPro" id="IPR036390">
    <property type="entry name" value="WH_DNA-bd_sf"/>
</dbReference>
<sequence length="204" mass="23107">MESWGVSSNDCAVYAQKIYTKNFPKNYKIFSEDDECRGLVYILDGALRAYIVSPSGKEINLFILQKDEYCILSASCMLKNICFDVNLEFVKTSSVMILPSKTFNILCEKYPVARKFQVDLVSERLSRVVFTLGSLAFDTLGDRILEFLKTRLSESLQQESKTLYVTHEEIANALGSAREAVSRMLKELEKQGKVKTGRGIVELL</sequence>
<dbReference type="SUPFAM" id="SSF46785">
    <property type="entry name" value="Winged helix' DNA-binding domain"/>
    <property type="match status" value="1"/>
</dbReference>
<dbReference type="InterPro" id="IPR050397">
    <property type="entry name" value="Env_Response_Regulators"/>
</dbReference>
<dbReference type="SUPFAM" id="SSF51206">
    <property type="entry name" value="cAMP-binding domain-like"/>
    <property type="match status" value="1"/>
</dbReference>
<keyword evidence="2" id="KW-0238">DNA-binding</keyword>